<proteinExistence type="predicted"/>
<feature type="transmembrane region" description="Helical" evidence="1">
    <location>
        <begin position="32"/>
        <end position="56"/>
    </location>
</feature>
<name>A0A438EHT0_VITVI</name>
<sequence length="252" mass="28887">MEASLSPQLRKPPPNSNSLAVTRLTHMMSGRVLLLALLYLIPIQFLNLLTAVTTVYSASAIHAGARPLGLQDMLHNSIAKTRWKGPLVTLRLYVPLVQYFLDGHSVFHPIGSPTGVKECALASCFYDGCDDSPWNLVIKWVVFMVYYHDCKWRCREKVDMEEVQGIYTEDMPVALRELNDNYPEAMIVQQQQNQLLGPFPPSFLKMKDCSHREKTFICFQDPQSTEVKGLEMSYTILCMIRRWTSWMHSKKL</sequence>
<organism evidence="2 3">
    <name type="scientific">Vitis vinifera</name>
    <name type="common">Grape</name>
    <dbReference type="NCBI Taxonomy" id="29760"/>
    <lineage>
        <taxon>Eukaryota</taxon>
        <taxon>Viridiplantae</taxon>
        <taxon>Streptophyta</taxon>
        <taxon>Embryophyta</taxon>
        <taxon>Tracheophyta</taxon>
        <taxon>Spermatophyta</taxon>
        <taxon>Magnoliopsida</taxon>
        <taxon>eudicotyledons</taxon>
        <taxon>Gunneridae</taxon>
        <taxon>Pentapetalae</taxon>
        <taxon>rosids</taxon>
        <taxon>Vitales</taxon>
        <taxon>Vitaceae</taxon>
        <taxon>Viteae</taxon>
        <taxon>Vitis</taxon>
    </lineage>
</organism>
<dbReference type="EMBL" id="QGNW01001287">
    <property type="protein sequence ID" value="RVW47250.1"/>
    <property type="molecule type" value="Genomic_DNA"/>
</dbReference>
<dbReference type="PANTHER" id="PTHR36714:SF1">
    <property type="entry name" value="T23E23.1"/>
    <property type="match status" value="1"/>
</dbReference>
<keyword evidence="1" id="KW-0472">Membrane</keyword>
<dbReference type="PANTHER" id="PTHR36714">
    <property type="entry name" value="T23E23.1"/>
    <property type="match status" value="1"/>
</dbReference>
<evidence type="ECO:0000256" key="1">
    <source>
        <dbReference type="SAM" id="Phobius"/>
    </source>
</evidence>
<evidence type="ECO:0000313" key="3">
    <source>
        <dbReference type="Proteomes" id="UP000288805"/>
    </source>
</evidence>
<reference evidence="2 3" key="1">
    <citation type="journal article" date="2018" name="PLoS Genet.">
        <title>Population sequencing reveals clonal diversity and ancestral inbreeding in the grapevine cultivar Chardonnay.</title>
        <authorList>
            <person name="Roach M.J."/>
            <person name="Johnson D.L."/>
            <person name="Bohlmann J."/>
            <person name="van Vuuren H.J."/>
            <person name="Jones S.J."/>
            <person name="Pretorius I.S."/>
            <person name="Schmidt S.A."/>
            <person name="Borneman A.R."/>
        </authorList>
    </citation>
    <scope>NUCLEOTIDE SEQUENCE [LARGE SCALE GENOMIC DNA]</scope>
    <source>
        <strain evidence="3">cv. Chardonnay</strain>
        <tissue evidence="2">Leaf</tissue>
    </source>
</reference>
<dbReference type="Proteomes" id="UP000288805">
    <property type="component" value="Unassembled WGS sequence"/>
</dbReference>
<keyword evidence="1" id="KW-0812">Transmembrane</keyword>
<accession>A0A438EHT0</accession>
<protein>
    <submittedName>
        <fullName evidence="2">Uncharacterized protein</fullName>
    </submittedName>
</protein>
<comment type="caution">
    <text evidence="2">The sequence shown here is derived from an EMBL/GenBank/DDBJ whole genome shotgun (WGS) entry which is preliminary data.</text>
</comment>
<evidence type="ECO:0000313" key="2">
    <source>
        <dbReference type="EMBL" id="RVW47250.1"/>
    </source>
</evidence>
<dbReference type="AlphaFoldDB" id="A0A438EHT0"/>
<gene>
    <name evidence="2" type="ORF">CK203_070123</name>
</gene>
<keyword evidence="1" id="KW-1133">Transmembrane helix</keyword>